<evidence type="ECO:0000313" key="3">
    <source>
        <dbReference type="Proteomes" id="UP000712673"/>
    </source>
</evidence>
<accession>A0A938B6B3</accession>
<protein>
    <submittedName>
        <fullName evidence="2">DUF2058 domain-containing protein</fullName>
    </submittedName>
</protein>
<evidence type="ECO:0000256" key="1">
    <source>
        <dbReference type="SAM" id="MobiDB-lite"/>
    </source>
</evidence>
<name>A0A938B6B3_UNCTE</name>
<sequence length="173" mass="20410">MQNLRDQLLKKGLINKGQKQQVEQEKRRERKQMKKGEAEALAQEQQRQAYEAKLEAQRVADRQRAAEQHALLETKERLLRIRHIADYWKLSEEPSGTRRWYFVSRSQVVKYLYVSEPIGLQLSTGTLAIVERPDEFDEPRYVLIEREAAELVARVDPTYVRFHNTTLDVDDDT</sequence>
<gene>
    <name evidence="2" type="ORF">FJZ47_22420</name>
</gene>
<dbReference type="EMBL" id="VGLS01000944">
    <property type="protein sequence ID" value="MBM3226528.1"/>
    <property type="molecule type" value="Genomic_DNA"/>
</dbReference>
<reference evidence="2" key="1">
    <citation type="submission" date="2019-03" db="EMBL/GenBank/DDBJ databases">
        <title>Lake Tanganyika Metagenome-Assembled Genomes (MAGs).</title>
        <authorList>
            <person name="Tran P."/>
        </authorList>
    </citation>
    <scope>NUCLEOTIDE SEQUENCE</scope>
    <source>
        <strain evidence="2">K_DeepCast_65m_m2_066</strain>
    </source>
</reference>
<proteinExistence type="predicted"/>
<organism evidence="2 3">
    <name type="scientific">Tectimicrobiota bacterium</name>
    <dbReference type="NCBI Taxonomy" id="2528274"/>
    <lineage>
        <taxon>Bacteria</taxon>
        <taxon>Pseudomonadati</taxon>
        <taxon>Nitrospinota/Tectimicrobiota group</taxon>
        <taxon>Candidatus Tectimicrobiota</taxon>
    </lineage>
</organism>
<comment type="caution">
    <text evidence="2">The sequence shown here is derived from an EMBL/GenBank/DDBJ whole genome shotgun (WGS) entry which is preliminary data.</text>
</comment>
<feature type="region of interest" description="Disordered" evidence="1">
    <location>
        <begin position="1"/>
        <end position="44"/>
    </location>
</feature>
<evidence type="ECO:0000313" key="2">
    <source>
        <dbReference type="EMBL" id="MBM3226528.1"/>
    </source>
</evidence>
<dbReference type="Proteomes" id="UP000712673">
    <property type="component" value="Unassembled WGS sequence"/>
</dbReference>
<dbReference type="Pfam" id="PF09831">
    <property type="entry name" value="DUF2058"/>
    <property type="match status" value="1"/>
</dbReference>
<dbReference type="InterPro" id="IPR018636">
    <property type="entry name" value="DUF2058"/>
</dbReference>
<dbReference type="AlphaFoldDB" id="A0A938B6B3"/>